<keyword evidence="6 7" id="KW-0408">Iron</keyword>
<evidence type="ECO:0000256" key="2">
    <source>
        <dbReference type="ARBA" id="ARBA00022692"/>
    </source>
</evidence>
<dbReference type="Gene3D" id="1.10.630.10">
    <property type="entry name" value="Cytochrome P450"/>
    <property type="match status" value="1"/>
</dbReference>
<evidence type="ECO:0000256" key="3">
    <source>
        <dbReference type="ARBA" id="ARBA00022723"/>
    </source>
</evidence>
<dbReference type="InterPro" id="IPR051103">
    <property type="entry name" value="Plant_metabolite_P450s"/>
</dbReference>
<keyword evidence="7" id="KW-0560">Oxidoreductase</keyword>
<accession>A0A811R7K7</accession>
<evidence type="ECO:0000256" key="6">
    <source>
        <dbReference type="PIRSR" id="PIRSR602401-1"/>
    </source>
</evidence>
<proteinExistence type="inferred from homology"/>
<dbReference type="EMBL" id="CAJGYO010000013">
    <property type="protein sequence ID" value="CAD6266087.1"/>
    <property type="molecule type" value="Genomic_DNA"/>
</dbReference>
<comment type="cofactor">
    <cofactor evidence="6">
        <name>heme</name>
        <dbReference type="ChEBI" id="CHEBI:30413"/>
    </cofactor>
</comment>
<feature type="compositionally biased region" description="Basic and acidic residues" evidence="8">
    <location>
        <begin position="235"/>
        <end position="249"/>
    </location>
</feature>
<reference evidence="9" key="1">
    <citation type="submission" date="2020-10" db="EMBL/GenBank/DDBJ databases">
        <authorList>
            <person name="Han B."/>
            <person name="Lu T."/>
            <person name="Zhao Q."/>
            <person name="Huang X."/>
            <person name="Zhao Y."/>
        </authorList>
    </citation>
    <scope>NUCLEOTIDE SEQUENCE</scope>
</reference>
<dbReference type="Proteomes" id="UP000604825">
    <property type="component" value="Unassembled WGS sequence"/>
</dbReference>
<comment type="similarity">
    <text evidence="7">Belongs to the cytochrome P450 family.</text>
</comment>
<evidence type="ECO:0000313" key="10">
    <source>
        <dbReference type="Proteomes" id="UP000604825"/>
    </source>
</evidence>
<comment type="subcellular location">
    <subcellularLocation>
        <location evidence="1">Membrane</location>
        <topology evidence="1">Single-pass membrane protein</topology>
    </subcellularLocation>
</comment>
<feature type="binding site" description="axial binding residue" evidence="6">
    <location>
        <position position="446"/>
    </location>
    <ligand>
        <name>heme</name>
        <dbReference type="ChEBI" id="CHEBI:30413"/>
    </ligand>
    <ligandPart>
        <name>Fe</name>
        <dbReference type="ChEBI" id="CHEBI:18248"/>
    </ligandPart>
</feature>
<name>A0A811R7K7_9POAL</name>
<keyword evidence="6 7" id="KW-0349">Heme</keyword>
<evidence type="ECO:0000256" key="7">
    <source>
        <dbReference type="RuleBase" id="RU000461"/>
    </source>
</evidence>
<dbReference type="InterPro" id="IPR017972">
    <property type="entry name" value="Cyt_P450_CS"/>
</dbReference>
<evidence type="ECO:0000313" key="9">
    <source>
        <dbReference type="EMBL" id="CAD6266087.1"/>
    </source>
</evidence>
<dbReference type="PROSITE" id="PS00086">
    <property type="entry name" value="CYTOCHROME_P450"/>
    <property type="match status" value="1"/>
</dbReference>
<dbReference type="SUPFAM" id="SSF48264">
    <property type="entry name" value="Cytochrome P450"/>
    <property type="match status" value="1"/>
</dbReference>
<dbReference type="GO" id="GO:0016020">
    <property type="term" value="C:membrane"/>
    <property type="evidence" value="ECO:0007669"/>
    <property type="project" value="UniProtKB-SubCell"/>
</dbReference>
<sequence length="492" mass="54085">MQDALIFLLLLPLTLFILIFSRHRHALAREAAYTRLAAVKSAVLRKLPTLGRHPEVFVTDRFTAHRLLVSGAAAGGAFSDRPPSIVPSAVLSRRRHYNINSAPYGPLWRAIRRNLTSEIFHPSRLRQYSPARRHALRGLIEDLDRQCASGGVVLAAGSLRAAMFGLLATLCFGAGVNAGLVRPMADAQDDLVQCFLGLRVFATLPAVTGLIYRDRWRKLLQLRQQQEETYLPLIDAHRRDGRPNNRHGEPPAYVDLRVPDEHAAAASGSDKRRKRQRQRRLTDGELVGLCSEFLGAGTEPAAAALQWIMANLVKRPDVQRALRKEIDAAVGADAEEVGEEVLGRLEYLNAVIMEGLRLHPTVPMVLRKVMAEDHVVLDGRRLPAGTAVHFPLARLARDKTAWTDPREFRPERFLAGGEGAGVSLVAAAGSAGEIRMMPFGAGRRMCPGMGVAVLHLGYFVANLVREFEWAEAEGELAVDLRPRAHASGSSQS</sequence>
<dbReference type="InterPro" id="IPR001128">
    <property type="entry name" value="Cyt_P450"/>
</dbReference>
<evidence type="ECO:0000256" key="1">
    <source>
        <dbReference type="ARBA" id="ARBA00004167"/>
    </source>
</evidence>
<dbReference type="InterPro" id="IPR036396">
    <property type="entry name" value="Cyt_P450_sf"/>
</dbReference>
<dbReference type="GO" id="GO:0020037">
    <property type="term" value="F:heme binding"/>
    <property type="evidence" value="ECO:0007669"/>
    <property type="project" value="InterPro"/>
</dbReference>
<keyword evidence="5" id="KW-0472">Membrane</keyword>
<dbReference type="PANTHER" id="PTHR24298:SF823">
    <property type="entry name" value="CYTOCHROME P450 SUPERFAMILY PROTEIN-RELATED"/>
    <property type="match status" value="1"/>
</dbReference>
<keyword evidence="4" id="KW-1133">Transmembrane helix</keyword>
<dbReference type="GO" id="GO:0005506">
    <property type="term" value="F:iron ion binding"/>
    <property type="evidence" value="ECO:0007669"/>
    <property type="project" value="InterPro"/>
</dbReference>
<keyword evidence="10" id="KW-1185">Reference proteome</keyword>
<keyword evidence="2" id="KW-0812">Transmembrane</keyword>
<dbReference type="Pfam" id="PF00067">
    <property type="entry name" value="p450"/>
    <property type="match status" value="1"/>
</dbReference>
<dbReference type="PRINTS" id="PR00385">
    <property type="entry name" value="P450"/>
</dbReference>
<dbReference type="InterPro" id="IPR002401">
    <property type="entry name" value="Cyt_P450_E_grp-I"/>
</dbReference>
<evidence type="ECO:0000256" key="4">
    <source>
        <dbReference type="ARBA" id="ARBA00022989"/>
    </source>
</evidence>
<feature type="region of interest" description="Disordered" evidence="8">
    <location>
        <begin position="234"/>
        <end position="279"/>
    </location>
</feature>
<dbReference type="AlphaFoldDB" id="A0A811R7K7"/>
<dbReference type="PRINTS" id="PR00463">
    <property type="entry name" value="EP450I"/>
</dbReference>
<comment type="caution">
    <text evidence="9">The sequence shown here is derived from an EMBL/GenBank/DDBJ whole genome shotgun (WGS) entry which is preliminary data.</text>
</comment>
<evidence type="ECO:0000256" key="5">
    <source>
        <dbReference type="ARBA" id="ARBA00023136"/>
    </source>
</evidence>
<keyword evidence="7" id="KW-0503">Monooxygenase</keyword>
<organism evidence="9 10">
    <name type="scientific">Miscanthus lutarioriparius</name>
    <dbReference type="NCBI Taxonomy" id="422564"/>
    <lineage>
        <taxon>Eukaryota</taxon>
        <taxon>Viridiplantae</taxon>
        <taxon>Streptophyta</taxon>
        <taxon>Embryophyta</taxon>
        <taxon>Tracheophyta</taxon>
        <taxon>Spermatophyta</taxon>
        <taxon>Magnoliopsida</taxon>
        <taxon>Liliopsida</taxon>
        <taxon>Poales</taxon>
        <taxon>Poaceae</taxon>
        <taxon>PACMAD clade</taxon>
        <taxon>Panicoideae</taxon>
        <taxon>Andropogonodae</taxon>
        <taxon>Andropogoneae</taxon>
        <taxon>Saccharinae</taxon>
        <taxon>Miscanthus</taxon>
    </lineage>
</organism>
<evidence type="ECO:0000256" key="8">
    <source>
        <dbReference type="SAM" id="MobiDB-lite"/>
    </source>
</evidence>
<dbReference type="CDD" id="cd11075">
    <property type="entry name" value="CYP77_89"/>
    <property type="match status" value="1"/>
</dbReference>
<keyword evidence="3 6" id="KW-0479">Metal-binding</keyword>
<dbReference type="GO" id="GO:0016709">
    <property type="term" value="F:oxidoreductase activity, acting on paired donors, with incorporation or reduction of molecular oxygen, NAD(P)H as one donor, and incorporation of one atom of oxygen"/>
    <property type="evidence" value="ECO:0007669"/>
    <property type="project" value="TreeGrafter"/>
</dbReference>
<evidence type="ECO:0008006" key="11">
    <source>
        <dbReference type="Google" id="ProtNLM"/>
    </source>
</evidence>
<protein>
    <recommendedName>
        <fullName evidence="11">Cytochrome P450</fullName>
    </recommendedName>
</protein>
<gene>
    <name evidence="9" type="ORF">NCGR_LOCUS49392</name>
</gene>
<dbReference type="OrthoDB" id="1470350at2759"/>
<dbReference type="PANTHER" id="PTHR24298">
    <property type="entry name" value="FLAVONOID 3'-MONOOXYGENASE-RELATED"/>
    <property type="match status" value="1"/>
</dbReference>